<dbReference type="GO" id="GO:0007165">
    <property type="term" value="P:signal transduction"/>
    <property type="evidence" value="ECO:0007669"/>
    <property type="project" value="TreeGrafter"/>
</dbReference>
<dbReference type="PANTHER" id="PTHR23257:SF963">
    <property type="entry name" value="AT08303P"/>
    <property type="match status" value="1"/>
</dbReference>
<dbReference type="Gene3D" id="1.10.510.10">
    <property type="entry name" value="Transferase(Phosphotransferase) domain 1"/>
    <property type="match status" value="1"/>
</dbReference>
<gene>
    <name evidence="2" type="ORF">GLOINDRAFT_4208</name>
</gene>
<dbReference type="GO" id="GO:0005737">
    <property type="term" value="C:cytoplasm"/>
    <property type="evidence" value="ECO:0007669"/>
    <property type="project" value="TreeGrafter"/>
</dbReference>
<dbReference type="eggNOG" id="KOG0192">
    <property type="taxonomic scope" value="Eukaryota"/>
</dbReference>
<feature type="domain" description="Protein kinase" evidence="1">
    <location>
        <begin position="321"/>
        <end position="614"/>
    </location>
</feature>
<dbReference type="SUPFAM" id="SSF56112">
    <property type="entry name" value="Protein kinase-like (PK-like)"/>
    <property type="match status" value="1"/>
</dbReference>
<evidence type="ECO:0000259" key="1">
    <source>
        <dbReference type="PROSITE" id="PS50011"/>
    </source>
</evidence>
<dbReference type="PROSITE" id="PS50011">
    <property type="entry name" value="PROTEIN_KINASE_DOM"/>
    <property type="match status" value="1"/>
</dbReference>
<sequence>MQLKINYWTHIIIEWIPYDQFSDIKEIEKVDNNAAITYSAIWKNGPLYYRYDKKEWIRNPNKKVILNCLALDIEEFLDEVGNHYSNIYGISQNPNTNDYLLVLQNRNCKRCSKLYNNLENKWCKLCEINYIQNNFANWSGNEKIDNFIQEKQIKINGFNDRVVEWIPYNQFINIKETGKVDDNVAIIYSAIWKNGPLYHEEDRKEWIRNSCKKVVLKCLTLDINKFFIEANNYNDIYGMSQNQNKKGYILVLQNNRYCKRCCKPYNDLENNFCKSCQINYIQNNLTNWSGNQKIDDFIQEMHLKIDDYDNVIFEWIPYNQFAYIEEVGKGGFATIYSAIWKDGLLKFNYDKKICRRDNYKEVALKCIDNSHNITDEFLNEIKAYSITGYEYNNVLKVYGISQNPITKNHIIVLQYAKCGSFNNWMHYFNKNFDDYVKYYLLKYTFEGLEEIHQKQMVHRDFHIGNILISDYDSIVNIPIGIHISDMGLCGEVGNEDETKIYGVMPYVAPEVLRGKPYTQAADVYSFGMVMYYIITGKQPFENRAHDSLLALDICNGIRPEIPEIPEIPELKSNLYIDLMKKCWDSDPDKRPNVELIGTILSGLYDDIEIAEKYLFKEYKENKPLTSTHPQAIYSSRLLNPYTEGLSTYFTELNEEK</sequence>
<dbReference type="InterPro" id="IPR000719">
    <property type="entry name" value="Prot_kinase_dom"/>
</dbReference>
<protein>
    <recommendedName>
        <fullName evidence="1">Protein kinase domain-containing protein</fullName>
    </recommendedName>
</protein>
<dbReference type="GO" id="GO:0005524">
    <property type="term" value="F:ATP binding"/>
    <property type="evidence" value="ECO:0007669"/>
    <property type="project" value="InterPro"/>
</dbReference>
<dbReference type="InterPro" id="IPR011009">
    <property type="entry name" value="Kinase-like_dom_sf"/>
</dbReference>
<dbReference type="AlphaFoldDB" id="U9TC83"/>
<name>U9TC83_RHIID</name>
<reference evidence="2" key="1">
    <citation type="submission" date="2013-07" db="EMBL/GenBank/DDBJ databases">
        <title>The genome of an arbuscular mycorrhizal fungus provides insights into the evolution of the oldest plant symbiosis.</title>
        <authorList>
            <consortium name="DOE Joint Genome Institute"/>
            <person name="Tisserant E."/>
            <person name="Malbreil M."/>
            <person name="Kuo A."/>
            <person name="Kohler A."/>
            <person name="Symeonidi A."/>
            <person name="Balestrini R."/>
            <person name="Charron P."/>
            <person name="Duensing N."/>
            <person name="Frei-dit-Frey N."/>
            <person name="Gianinazzi-Pearson V."/>
            <person name="Gilbert B."/>
            <person name="Handa Y."/>
            <person name="Hijri M."/>
            <person name="Kaul R."/>
            <person name="Kawaguchi M."/>
            <person name="Krajinski F."/>
            <person name="Lammers P."/>
            <person name="Lapierre D."/>
            <person name="Masclaux F.G."/>
            <person name="Murat C."/>
            <person name="Morin E."/>
            <person name="Ndikumana S."/>
            <person name="Pagni M."/>
            <person name="Petitpierre D."/>
            <person name="Requena N."/>
            <person name="Rosikiewicz P."/>
            <person name="Riley R."/>
            <person name="Saito K."/>
            <person name="San Clemente H."/>
            <person name="Shapiro H."/>
            <person name="van Tuinen D."/>
            <person name="Becard G."/>
            <person name="Bonfante P."/>
            <person name="Paszkowski U."/>
            <person name="Shachar-Hill Y."/>
            <person name="Young J.P."/>
            <person name="Sanders I.R."/>
            <person name="Henrissat B."/>
            <person name="Rensing S.A."/>
            <person name="Grigoriev I.V."/>
            <person name="Corradi N."/>
            <person name="Roux C."/>
            <person name="Martin F."/>
        </authorList>
    </citation>
    <scope>NUCLEOTIDE SEQUENCE</scope>
    <source>
        <strain evidence="2">DAOM 197198</strain>
    </source>
</reference>
<dbReference type="Pfam" id="PF00069">
    <property type="entry name" value="Pkinase"/>
    <property type="match status" value="1"/>
</dbReference>
<proteinExistence type="predicted"/>
<dbReference type="EMBL" id="KI293638">
    <property type="protein sequence ID" value="ESA05002.1"/>
    <property type="molecule type" value="Genomic_DNA"/>
</dbReference>
<dbReference type="HOGENOM" id="CLU_000288_7_8_1"/>
<evidence type="ECO:0000313" key="2">
    <source>
        <dbReference type="EMBL" id="ESA05002.1"/>
    </source>
</evidence>
<dbReference type="GO" id="GO:0004672">
    <property type="term" value="F:protein kinase activity"/>
    <property type="evidence" value="ECO:0007669"/>
    <property type="project" value="InterPro"/>
</dbReference>
<dbReference type="VEuPathDB" id="FungiDB:RhiirFUN_025035"/>
<accession>U9TC83</accession>
<dbReference type="PANTHER" id="PTHR23257">
    <property type="entry name" value="SERINE-THREONINE PROTEIN KINASE"/>
    <property type="match status" value="1"/>
</dbReference>
<organism evidence="2">
    <name type="scientific">Rhizophagus irregularis (strain DAOM 181602 / DAOM 197198 / MUCL 43194)</name>
    <name type="common">Arbuscular mycorrhizal fungus</name>
    <name type="synonym">Glomus intraradices</name>
    <dbReference type="NCBI Taxonomy" id="747089"/>
    <lineage>
        <taxon>Eukaryota</taxon>
        <taxon>Fungi</taxon>
        <taxon>Fungi incertae sedis</taxon>
        <taxon>Mucoromycota</taxon>
        <taxon>Glomeromycotina</taxon>
        <taxon>Glomeromycetes</taxon>
        <taxon>Glomerales</taxon>
        <taxon>Glomeraceae</taxon>
        <taxon>Rhizophagus</taxon>
    </lineage>
</organism>
<dbReference type="InterPro" id="IPR050167">
    <property type="entry name" value="Ser_Thr_protein_kinase"/>
</dbReference>